<dbReference type="InterPro" id="IPR003367">
    <property type="entry name" value="Thrombospondin_3-like_rpt"/>
</dbReference>
<protein>
    <recommendedName>
        <fullName evidence="4">Thrombospondin</fullName>
    </recommendedName>
</protein>
<dbReference type="AlphaFoldDB" id="A0A417Y293"/>
<evidence type="ECO:0000313" key="3">
    <source>
        <dbReference type="Proteomes" id="UP000283644"/>
    </source>
</evidence>
<comment type="caution">
    <text evidence="2">The sequence shown here is derived from an EMBL/GenBank/DDBJ whole genome shotgun (WGS) entry which is preliminary data.</text>
</comment>
<dbReference type="Pfam" id="PF02412">
    <property type="entry name" value="TSP_3"/>
    <property type="match status" value="1"/>
</dbReference>
<dbReference type="Gene3D" id="4.10.1080.10">
    <property type="entry name" value="TSP type-3 repeat"/>
    <property type="match status" value="1"/>
</dbReference>
<evidence type="ECO:0008006" key="4">
    <source>
        <dbReference type="Google" id="ProtNLM"/>
    </source>
</evidence>
<dbReference type="InterPro" id="IPR028974">
    <property type="entry name" value="TSP_type-3_rpt"/>
</dbReference>
<proteinExistence type="predicted"/>
<reference evidence="2 3" key="1">
    <citation type="submission" date="2018-09" db="EMBL/GenBank/DDBJ databases">
        <title>Genome sequencing of Nocardioides immobilis CCTCC AB 2017083 for comparison to Nocardioides silvaticus.</title>
        <authorList>
            <person name="Li C."/>
            <person name="Wang G."/>
        </authorList>
    </citation>
    <scope>NUCLEOTIDE SEQUENCE [LARGE SCALE GENOMIC DNA]</scope>
    <source>
        <strain evidence="2 3">CCTCC AB 2017083</strain>
    </source>
</reference>
<dbReference type="GO" id="GO:0007155">
    <property type="term" value="P:cell adhesion"/>
    <property type="evidence" value="ECO:0007669"/>
    <property type="project" value="InterPro"/>
</dbReference>
<dbReference type="Proteomes" id="UP000283644">
    <property type="component" value="Unassembled WGS sequence"/>
</dbReference>
<dbReference type="GO" id="GO:0005509">
    <property type="term" value="F:calcium ion binding"/>
    <property type="evidence" value="ECO:0007669"/>
    <property type="project" value="InterPro"/>
</dbReference>
<dbReference type="OrthoDB" id="9856177at2"/>
<evidence type="ECO:0000313" key="2">
    <source>
        <dbReference type="EMBL" id="RHW26788.1"/>
    </source>
</evidence>
<keyword evidence="3" id="KW-1185">Reference proteome</keyword>
<dbReference type="EMBL" id="QXGH01000016">
    <property type="protein sequence ID" value="RHW26788.1"/>
    <property type="molecule type" value="Genomic_DNA"/>
</dbReference>
<sequence length="233" mass="25011">MVIGATTQPAADFGAALNADSLLGLGKAKADILGVGKANPSWQNVASDPLAIDSDGDGVDDNVDNCPIVANPGQEDDDKLIDNSLPMGSVGQPDGTEGRGNVCDRTPRGYDPDGDHVGYLDDQCKEQYGLDPNGCPAQSTTTAVLRYLPKQKRFAGVVRADYEQCVPRRTVTVFRSVAGPNRSMGSVKTTAVGRYSLELARRAPKGKYYAEVDRKWTLGARCFYVRSPKIEVR</sequence>
<gene>
    <name evidence="2" type="ORF">D0Z08_13410</name>
</gene>
<name>A0A417Y293_9ACTN</name>
<accession>A0A417Y293</accession>
<organism evidence="2 3">
    <name type="scientific">Nocardioides immobilis</name>
    <dbReference type="NCBI Taxonomy" id="2049295"/>
    <lineage>
        <taxon>Bacteria</taxon>
        <taxon>Bacillati</taxon>
        <taxon>Actinomycetota</taxon>
        <taxon>Actinomycetes</taxon>
        <taxon>Propionibacteriales</taxon>
        <taxon>Nocardioidaceae</taxon>
        <taxon>Nocardioides</taxon>
    </lineage>
</organism>
<keyword evidence="1" id="KW-0732">Signal</keyword>
<evidence type="ECO:0000256" key="1">
    <source>
        <dbReference type="ARBA" id="ARBA00022729"/>
    </source>
</evidence>